<dbReference type="RefSeq" id="WP_154792650.1">
    <property type="nucleotide sequence ID" value="NZ_CACRYJ010000036.1"/>
</dbReference>
<dbReference type="Gene3D" id="1.10.287.1060">
    <property type="entry name" value="ESAT-6-like"/>
    <property type="match status" value="1"/>
</dbReference>
<proteinExistence type="predicted"/>
<comment type="caution">
    <text evidence="1">The sequence shown here is derived from an EMBL/GenBank/DDBJ whole genome shotgun (WGS) entry which is preliminary data.</text>
</comment>
<protein>
    <recommendedName>
        <fullName evidence="3">WXG100 family type VII secretion target</fullName>
    </recommendedName>
</protein>
<evidence type="ECO:0008006" key="3">
    <source>
        <dbReference type="Google" id="ProtNLM"/>
    </source>
</evidence>
<evidence type="ECO:0000313" key="2">
    <source>
        <dbReference type="Proteomes" id="UP000419743"/>
    </source>
</evidence>
<dbReference type="EMBL" id="CACRYJ010000036">
    <property type="protein sequence ID" value="VZO37679.1"/>
    <property type="molecule type" value="Genomic_DNA"/>
</dbReference>
<organism evidence="1 2">
    <name type="scientific">Occultella aeris</name>
    <dbReference type="NCBI Taxonomy" id="2761496"/>
    <lineage>
        <taxon>Bacteria</taxon>
        <taxon>Bacillati</taxon>
        <taxon>Actinomycetota</taxon>
        <taxon>Actinomycetes</taxon>
        <taxon>Micrococcales</taxon>
        <taxon>Ruaniaceae</taxon>
        <taxon>Occultella</taxon>
    </lineage>
</organism>
<dbReference type="Proteomes" id="UP000419743">
    <property type="component" value="Unassembled WGS sequence"/>
</dbReference>
<sequence>MTYDRSQFYGIDTEYSRDASRNMDTGAQDLKSMVGNVSAMLESVLWIGPAASKFKQDWDGSLRPELEAATDSLSENAAELRRRADLQDEVSS</sequence>
<keyword evidence="2" id="KW-1185">Reference proteome</keyword>
<evidence type="ECO:0000313" key="1">
    <source>
        <dbReference type="EMBL" id="VZO37679.1"/>
    </source>
</evidence>
<name>A0A7M4DKJ1_9MICO</name>
<accession>A0A7M4DKJ1</accession>
<gene>
    <name evidence="1" type="ORF">HALOF300_02654</name>
</gene>
<reference evidence="1 2" key="1">
    <citation type="submission" date="2019-11" db="EMBL/GenBank/DDBJ databases">
        <authorList>
            <person name="Criscuolo A."/>
        </authorList>
    </citation>
    <scope>NUCLEOTIDE SEQUENCE [LARGE SCALE GENOMIC DNA]</scope>
    <source>
        <strain evidence="1">CIP111667</strain>
    </source>
</reference>
<dbReference type="AlphaFoldDB" id="A0A7M4DKJ1"/>